<accession>A0A2S4N5R5</accession>
<evidence type="ECO:0000313" key="2">
    <source>
        <dbReference type="Proteomes" id="UP000237056"/>
    </source>
</evidence>
<comment type="caution">
    <text evidence="1">The sequence shown here is derived from an EMBL/GenBank/DDBJ whole genome shotgun (WGS) entry which is preliminary data.</text>
</comment>
<dbReference type="EMBL" id="PQNY01000015">
    <property type="protein sequence ID" value="POS01051.1"/>
    <property type="molecule type" value="Genomic_DNA"/>
</dbReference>
<keyword evidence="2" id="KW-1185">Reference proteome</keyword>
<sequence length="35" mass="4026">MCNLLNIVKPVIVNNYKISFDKKPTCVNFILITKT</sequence>
<protein>
    <submittedName>
        <fullName evidence="1">Uncharacterized protein</fullName>
    </submittedName>
</protein>
<gene>
    <name evidence="1" type="ORF">Q361_11558</name>
</gene>
<name>A0A2S4N5R5_9FLAO</name>
<reference evidence="1 2" key="1">
    <citation type="submission" date="2018-01" db="EMBL/GenBank/DDBJ databases">
        <title>Genomic Encyclopedia of Type Strains, Phase I: the one thousand microbial genomes (KMG-I) project.</title>
        <authorList>
            <person name="Goeker M."/>
        </authorList>
    </citation>
    <scope>NUCLEOTIDE SEQUENCE [LARGE SCALE GENOMIC DNA]</scope>
    <source>
        <strain evidence="1 2">DSM 17960</strain>
    </source>
</reference>
<dbReference type="Proteomes" id="UP000237056">
    <property type="component" value="Unassembled WGS sequence"/>
</dbReference>
<organism evidence="1 2">
    <name type="scientific">Flavobacterium croceum DSM 17960</name>
    <dbReference type="NCBI Taxonomy" id="1121886"/>
    <lineage>
        <taxon>Bacteria</taxon>
        <taxon>Pseudomonadati</taxon>
        <taxon>Bacteroidota</taxon>
        <taxon>Flavobacteriia</taxon>
        <taxon>Flavobacteriales</taxon>
        <taxon>Flavobacteriaceae</taxon>
        <taxon>Flavobacterium</taxon>
    </lineage>
</organism>
<evidence type="ECO:0000313" key="1">
    <source>
        <dbReference type="EMBL" id="POS01051.1"/>
    </source>
</evidence>
<proteinExistence type="predicted"/>
<dbReference type="AlphaFoldDB" id="A0A2S4N5R5"/>